<dbReference type="AlphaFoldDB" id="A0A1P8EGT6"/>
<dbReference type="Proteomes" id="UP000185674">
    <property type="component" value="Chromosome"/>
</dbReference>
<protein>
    <submittedName>
        <fullName evidence="2">Amidase</fullName>
    </submittedName>
</protein>
<dbReference type="STRING" id="487316.BEN76_04965"/>
<dbReference type="InterPro" id="IPR000120">
    <property type="entry name" value="Amidase"/>
</dbReference>
<accession>A0A1P8EGT6</accession>
<organism evidence="2 3">
    <name type="scientific">Acinetobacter soli</name>
    <dbReference type="NCBI Taxonomy" id="487316"/>
    <lineage>
        <taxon>Bacteria</taxon>
        <taxon>Pseudomonadati</taxon>
        <taxon>Pseudomonadota</taxon>
        <taxon>Gammaproteobacteria</taxon>
        <taxon>Moraxellales</taxon>
        <taxon>Moraxellaceae</taxon>
        <taxon>Acinetobacter</taxon>
    </lineage>
</organism>
<dbReference type="EMBL" id="CP016896">
    <property type="protein sequence ID" value="APV35397.1"/>
    <property type="molecule type" value="Genomic_DNA"/>
</dbReference>
<dbReference type="InterPro" id="IPR036928">
    <property type="entry name" value="AS_sf"/>
</dbReference>
<dbReference type="GO" id="GO:0003824">
    <property type="term" value="F:catalytic activity"/>
    <property type="evidence" value="ECO:0007669"/>
    <property type="project" value="InterPro"/>
</dbReference>
<name>A0A1P8EGT6_9GAMM</name>
<proteinExistence type="predicted"/>
<dbReference type="eggNOG" id="COG0154">
    <property type="taxonomic scope" value="Bacteria"/>
</dbReference>
<dbReference type="InterPro" id="IPR023631">
    <property type="entry name" value="Amidase_dom"/>
</dbReference>
<dbReference type="Gene3D" id="3.90.1300.10">
    <property type="entry name" value="Amidase signature (AS) domain"/>
    <property type="match status" value="1"/>
</dbReference>
<feature type="domain" description="Amidase" evidence="1">
    <location>
        <begin position="249"/>
        <end position="361"/>
    </location>
</feature>
<evidence type="ECO:0000313" key="2">
    <source>
        <dbReference type="EMBL" id="APV35397.1"/>
    </source>
</evidence>
<dbReference type="RefSeq" id="WP_076032447.1">
    <property type="nucleotide sequence ID" value="NZ_CP016896.1"/>
</dbReference>
<dbReference type="KEGG" id="asol:BEN76_04965"/>
<reference evidence="2 3" key="1">
    <citation type="submission" date="2016-08" db="EMBL/GenBank/DDBJ databases">
        <title>Complete genome sequence of Acinetobacter baylyi strain GFJ2.</title>
        <authorList>
            <person name="Tabata M."/>
            <person name="Kuboki S."/>
            <person name="Gibu N."/>
            <person name="Kinouchi Y."/>
            <person name="Vangnai A."/>
            <person name="Kasai D."/>
            <person name="Fukuda M."/>
        </authorList>
    </citation>
    <scope>NUCLEOTIDE SEQUENCE [LARGE SCALE GENOMIC DNA]</scope>
    <source>
        <strain evidence="2 3">GFJ2</strain>
    </source>
</reference>
<evidence type="ECO:0000259" key="1">
    <source>
        <dbReference type="Pfam" id="PF01425"/>
    </source>
</evidence>
<sequence>MDHIFSKKISVGNGIHTVAIKDTIHIQGFQTCAGSAALSNTQEEQHHADIIEYLINNNCSVVGKTNLHELAFGITGINHFTGTSINPKYPTLIPGGSSSGSAAAVAAGLVDFSIGTDTGGSIRLPATCCGVFGLKPTYGRVSRNGVLPEYSSLDCVGPFAAKIDILTHAMTCIDPSFVAVDVPKASPNFALLDVQADELIWNSIHSYLKACGLGNLPKLSVTHFEEAYDAGMQIINYENYQAFHHLIDTDLLGTDVASRLKNAAKTSSTDVMQANQIREQFRHALDVILEQYDAVLLPTLPQLPPKLEDAENTAAFLNLTALVRPFNLSGHPAVSIPLETTAGQPVGLQMVTRHFNDPHLCAYAAYLVQAYASNSKEM</sequence>
<dbReference type="Pfam" id="PF01425">
    <property type="entry name" value="Amidase"/>
    <property type="match status" value="2"/>
</dbReference>
<dbReference type="PANTHER" id="PTHR11895:SF67">
    <property type="entry name" value="AMIDASE DOMAIN-CONTAINING PROTEIN"/>
    <property type="match status" value="1"/>
</dbReference>
<dbReference type="PROSITE" id="PS00571">
    <property type="entry name" value="AMIDASES"/>
    <property type="match status" value="1"/>
</dbReference>
<gene>
    <name evidence="2" type="ORF">BEN76_04965</name>
</gene>
<feature type="domain" description="Amidase" evidence="1">
    <location>
        <begin position="18"/>
        <end position="173"/>
    </location>
</feature>
<dbReference type="PANTHER" id="PTHR11895">
    <property type="entry name" value="TRANSAMIDASE"/>
    <property type="match status" value="1"/>
</dbReference>
<dbReference type="InterPro" id="IPR020556">
    <property type="entry name" value="Amidase_CS"/>
</dbReference>
<dbReference type="SUPFAM" id="SSF75304">
    <property type="entry name" value="Amidase signature (AS) enzymes"/>
    <property type="match status" value="1"/>
</dbReference>
<evidence type="ECO:0000313" key="3">
    <source>
        <dbReference type="Proteomes" id="UP000185674"/>
    </source>
</evidence>